<evidence type="ECO:0000256" key="7">
    <source>
        <dbReference type="PROSITE-ProRule" id="PRU10141"/>
    </source>
</evidence>
<dbReference type="PROSITE" id="PS00107">
    <property type="entry name" value="PROTEIN_KINASE_ATP"/>
    <property type="match status" value="1"/>
</dbReference>
<gene>
    <name evidence="11" type="ORF">GCM10009554_10350</name>
</gene>
<keyword evidence="3" id="KW-0808">Transferase</keyword>
<dbReference type="InterPro" id="IPR017441">
    <property type="entry name" value="Protein_kinase_ATP_BS"/>
</dbReference>
<dbReference type="InterPro" id="IPR000719">
    <property type="entry name" value="Prot_kinase_dom"/>
</dbReference>
<evidence type="ECO:0000313" key="11">
    <source>
        <dbReference type="EMBL" id="GAA0928631.1"/>
    </source>
</evidence>
<evidence type="ECO:0000256" key="5">
    <source>
        <dbReference type="ARBA" id="ARBA00022777"/>
    </source>
</evidence>
<dbReference type="EC" id="2.7.11.1" evidence="1"/>
<dbReference type="SUPFAM" id="SSF56112">
    <property type="entry name" value="Protein kinase-like (PK-like)"/>
    <property type="match status" value="1"/>
</dbReference>
<keyword evidence="4 7" id="KW-0547">Nucleotide-binding</keyword>
<reference evidence="12" key="1">
    <citation type="journal article" date="2019" name="Int. J. Syst. Evol. Microbiol.">
        <title>The Global Catalogue of Microorganisms (GCM) 10K type strain sequencing project: providing services to taxonomists for standard genome sequencing and annotation.</title>
        <authorList>
            <consortium name="The Broad Institute Genomics Platform"/>
            <consortium name="The Broad Institute Genome Sequencing Center for Infectious Disease"/>
            <person name="Wu L."/>
            <person name="Ma J."/>
        </authorList>
    </citation>
    <scope>NUCLEOTIDE SEQUENCE [LARGE SCALE GENOMIC DNA]</scope>
    <source>
        <strain evidence="12">JCM 10977</strain>
    </source>
</reference>
<dbReference type="Proteomes" id="UP001500542">
    <property type="component" value="Unassembled WGS sequence"/>
</dbReference>
<keyword evidence="9" id="KW-1133">Transmembrane helix</keyword>
<keyword evidence="12" id="KW-1185">Reference proteome</keyword>
<feature type="compositionally biased region" description="Pro residues" evidence="8">
    <location>
        <begin position="439"/>
        <end position="460"/>
    </location>
</feature>
<keyword evidence="6 7" id="KW-0067">ATP-binding</keyword>
<dbReference type="CDD" id="cd14014">
    <property type="entry name" value="STKc_PknB_like"/>
    <property type="match status" value="1"/>
</dbReference>
<evidence type="ECO:0000256" key="8">
    <source>
        <dbReference type="SAM" id="MobiDB-lite"/>
    </source>
</evidence>
<feature type="compositionally biased region" description="Low complexity" evidence="8">
    <location>
        <begin position="352"/>
        <end position="362"/>
    </location>
</feature>
<feature type="transmembrane region" description="Helical" evidence="9">
    <location>
        <begin position="313"/>
        <end position="334"/>
    </location>
</feature>
<evidence type="ECO:0000256" key="1">
    <source>
        <dbReference type="ARBA" id="ARBA00012513"/>
    </source>
</evidence>
<keyword evidence="5" id="KW-0418">Kinase</keyword>
<proteinExistence type="predicted"/>
<evidence type="ECO:0000256" key="6">
    <source>
        <dbReference type="ARBA" id="ARBA00022840"/>
    </source>
</evidence>
<protein>
    <recommendedName>
        <fullName evidence="1">non-specific serine/threonine protein kinase</fullName>
        <ecNumber evidence="1">2.7.11.1</ecNumber>
    </recommendedName>
</protein>
<dbReference type="EMBL" id="BAAAHK010000003">
    <property type="protein sequence ID" value="GAA0928631.1"/>
    <property type="molecule type" value="Genomic_DNA"/>
</dbReference>
<dbReference type="PANTHER" id="PTHR43289">
    <property type="entry name" value="MITOGEN-ACTIVATED PROTEIN KINASE KINASE KINASE 20-RELATED"/>
    <property type="match status" value="1"/>
</dbReference>
<organism evidence="11 12">
    <name type="scientific">Kribbella koreensis</name>
    <dbReference type="NCBI Taxonomy" id="57909"/>
    <lineage>
        <taxon>Bacteria</taxon>
        <taxon>Bacillati</taxon>
        <taxon>Actinomycetota</taxon>
        <taxon>Actinomycetes</taxon>
        <taxon>Propionibacteriales</taxon>
        <taxon>Kribbellaceae</taxon>
        <taxon>Kribbella</taxon>
    </lineage>
</organism>
<dbReference type="Pfam" id="PF00069">
    <property type="entry name" value="Pkinase"/>
    <property type="match status" value="1"/>
</dbReference>
<sequence length="460" mass="47126">MLVAERYRLGTSLGRGGMGEVFRAVDEQLGRPVAVKLMLPSDRDPSAVERFHREARAAAQLNDPHVVAVYDFGQHGNEFFLVMELVDGRTVAGELAEHGPLPKDHAIGIIEQAALGLAAAHREGVVHRDVKPGNLLLTPDGTVKVADFGIAHRADEATALTATGQLIGSALYLAPERARGGQAGTPSDVYSLGCVLYQLLTGQPPFAGEHPAAILYQHVDAEPALPSATRPELAGAFETALFRMLAKEPAERPTAEEIAGGFLRTPALATAAMVAPAVAPTVRAAVVPVETTPLVPVTPTPPPPSGWQTRQKALLAGGIALLAAAAAVLAVVLLNNNDPQLPETNNVGPGPGVTSGTPTAPANPSTSGPGQTRTTNQSTQSTTAKPSQTPSSQNTPTPPPSSGTPTTTAPTQTPTSTKPPQSTAPTTPATSAPTTAPSSTPPPENPSTPPPSSATPPAKG</sequence>
<dbReference type="Gene3D" id="3.30.200.20">
    <property type="entry name" value="Phosphorylase Kinase, domain 1"/>
    <property type="match status" value="1"/>
</dbReference>
<dbReference type="PROSITE" id="PS00108">
    <property type="entry name" value="PROTEIN_KINASE_ST"/>
    <property type="match status" value="1"/>
</dbReference>
<evidence type="ECO:0000256" key="9">
    <source>
        <dbReference type="SAM" id="Phobius"/>
    </source>
</evidence>
<dbReference type="PANTHER" id="PTHR43289:SF6">
    <property type="entry name" value="SERINE_THREONINE-PROTEIN KINASE NEKL-3"/>
    <property type="match status" value="1"/>
</dbReference>
<dbReference type="InterPro" id="IPR008271">
    <property type="entry name" value="Ser/Thr_kinase_AS"/>
</dbReference>
<comment type="caution">
    <text evidence="11">The sequence shown here is derived from an EMBL/GenBank/DDBJ whole genome shotgun (WGS) entry which is preliminary data.</text>
</comment>
<keyword evidence="2" id="KW-0723">Serine/threonine-protein kinase</keyword>
<evidence type="ECO:0000256" key="4">
    <source>
        <dbReference type="ARBA" id="ARBA00022741"/>
    </source>
</evidence>
<evidence type="ECO:0000256" key="3">
    <source>
        <dbReference type="ARBA" id="ARBA00022679"/>
    </source>
</evidence>
<dbReference type="InterPro" id="IPR011009">
    <property type="entry name" value="Kinase-like_dom_sf"/>
</dbReference>
<feature type="region of interest" description="Disordered" evidence="8">
    <location>
        <begin position="340"/>
        <end position="460"/>
    </location>
</feature>
<evidence type="ECO:0000313" key="12">
    <source>
        <dbReference type="Proteomes" id="UP001500542"/>
    </source>
</evidence>
<feature type="compositionally biased region" description="Low complexity" evidence="8">
    <location>
        <begin position="403"/>
        <end position="438"/>
    </location>
</feature>
<dbReference type="PROSITE" id="PS50011">
    <property type="entry name" value="PROTEIN_KINASE_DOM"/>
    <property type="match status" value="1"/>
</dbReference>
<evidence type="ECO:0000256" key="2">
    <source>
        <dbReference type="ARBA" id="ARBA00022527"/>
    </source>
</evidence>
<keyword evidence="9" id="KW-0472">Membrane</keyword>
<keyword evidence="9" id="KW-0812">Transmembrane</keyword>
<evidence type="ECO:0000259" key="10">
    <source>
        <dbReference type="PROSITE" id="PS50011"/>
    </source>
</evidence>
<name>A0ABP4A0Z7_9ACTN</name>
<accession>A0ABP4A0Z7</accession>
<feature type="compositionally biased region" description="Low complexity" evidence="8">
    <location>
        <begin position="371"/>
        <end position="395"/>
    </location>
</feature>
<feature type="domain" description="Protein kinase" evidence="10">
    <location>
        <begin position="7"/>
        <end position="268"/>
    </location>
</feature>
<feature type="binding site" evidence="7">
    <location>
        <position position="36"/>
    </location>
    <ligand>
        <name>ATP</name>
        <dbReference type="ChEBI" id="CHEBI:30616"/>
    </ligand>
</feature>
<dbReference type="Gene3D" id="1.10.510.10">
    <property type="entry name" value="Transferase(Phosphotransferase) domain 1"/>
    <property type="match status" value="1"/>
</dbReference>
<dbReference type="RefSeq" id="WP_343965302.1">
    <property type="nucleotide sequence ID" value="NZ_BAAAHK010000003.1"/>
</dbReference>
<dbReference type="SMART" id="SM00220">
    <property type="entry name" value="S_TKc"/>
    <property type="match status" value="1"/>
</dbReference>